<comment type="caution">
    <text evidence="1">The sequence shown here is derived from an EMBL/GenBank/DDBJ whole genome shotgun (WGS) entry which is preliminary data.</text>
</comment>
<proteinExistence type="predicted"/>
<reference evidence="1" key="1">
    <citation type="submission" date="2020-09" db="EMBL/GenBank/DDBJ databases">
        <title>A novel bacterium of genus Bacillus, isolated from South China Sea.</title>
        <authorList>
            <person name="Huang H."/>
            <person name="Mo K."/>
            <person name="Hu Y."/>
        </authorList>
    </citation>
    <scope>NUCLEOTIDE SEQUENCE</scope>
    <source>
        <strain evidence="1">IB182487</strain>
    </source>
</reference>
<keyword evidence="2" id="KW-1185">Reference proteome</keyword>
<dbReference type="SUPFAM" id="SSF140453">
    <property type="entry name" value="EsxAB dimer-like"/>
    <property type="match status" value="1"/>
</dbReference>
<dbReference type="EMBL" id="JACXAI010000018">
    <property type="protein sequence ID" value="MBD1381383.1"/>
    <property type="molecule type" value="Genomic_DNA"/>
</dbReference>
<dbReference type="InterPro" id="IPR036689">
    <property type="entry name" value="ESAT-6-like_sf"/>
</dbReference>
<protein>
    <recommendedName>
        <fullName evidence="3">DUF5082 domain-containing protein</fullName>
    </recommendedName>
</protein>
<evidence type="ECO:0000313" key="1">
    <source>
        <dbReference type="EMBL" id="MBD1381383.1"/>
    </source>
</evidence>
<sequence length="104" mass="12050">MLDSLSDIERQAKKLKIQMEVESLEAYLFNVRNALSEFRESIDLYQRGNQLYASSWKGRAADAYQRLVSDLSQLEAIVTSIGFDLQGEISREIDRLLQKAEDYR</sequence>
<gene>
    <name evidence="1" type="ORF">IC621_14175</name>
</gene>
<dbReference type="RefSeq" id="WP_191158985.1">
    <property type="nucleotide sequence ID" value="NZ_JACXAI010000018.1"/>
</dbReference>
<dbReference type="Proteomes" id="UP000626844">
    <property type="component" value="Unassembled WGS sequence"/>
</dbReference>
<organism evidence="1 2">
    <name type="scientific">Metabacillus arenae</name>
    <dbReference type="NCBI Taxonomy" id="2771434"/>
    <lineage>
        <taxon>Bacteria</taxon>
        <taxon>Bacillati</taxon>
        <taxon>Bacillota</taxon>
        <taxon>Bacilli</taxon>
        <taxon>Bacillales</taxon>
        <taxon>Bacillaceae</taxon>
        <taxon>Metabacillus</taxon>
    </lineage>
</organism>
<name>A0A926NK13_9BACI</name>
<evidence type="ECO:0008006" key="3">
    <source>
        <dbReference type="Google" id="ProtNLM"/>
    </source>
</evidence>
<accession>A0A926NK13</accession>
<dbReference type="AlphaFoldDB" id="A0A926NK13"/>
<evidence type="ECO:0000313" key="2">
    <source>
        <dbReference type="Proteomes" id="UP000626844"/>
    </source>
</evidence>